<dbReference type="OrthoDB" id="2758338at2759"/>
<keyword evidence="3" id="KW-1185">Reference proteome</keyword>
<feature type="compositionally biased region" description="Low complexity" evidence="1">
    <location>
        <begin position="232"/>
        <end position="247"/>
    </location>
</feature>
<comment type="caution">
    <text evidence="2">The sequence shown here is derived from an EMBL/GenBank/DDBJ whole genome shotgun (WGS) entry which is preliminary data.</text>
</comment>
<sequence>MERASLMTTPFDILLPILSYACTDGGQTGCALSLTCKALRNICLETSVDISSAVVCGEYKLKRFLMMLRRRPADMRRVKSLFLYHSASPELALYDVRRLQSGIGSTQLMLLILRTINPQSLQIMSIDYYVEHPEGPLLPLLPVLLPSLRELTICGALKSDAFTHSSPGPALRRLHIKHYDRLPEDLGAQLTRLFPVLTHLRVESGANFGDDSEILSKFVHAYCRREFHASLSTSPSTTTNTTTTTTPDPGRHGFTNYLDLPSTAPATPLPVPPLLRRIYVGFQPIAPWNAHDMLQRTLASSIHSNGLSLDILSGEQHFYGVSSSNDDDDGDNEDGGRRKRTLVIKSFPSAQHDIMALFTMSAFESSGGPKRMTADERRADEVRIVGERFAEARREWAVRADGTGRGNWL</sequence>
<feature type="region of interest" description="Disordered" evidence="1">
    <location>
        <begin position="232"/>
        <end position="251"/>
    </location>
</feature>
<protein>
    <recommendedName>
        <fullName evidence="4">F-box domain-containing protein</fullName>
    </recommendedName>
</protein>
<evidence type="ECO:0000256" key="1">
    <source>
        <dbReference type="SAM" id="MobiDB-lite"/>
    </source>
</evidence>
<dbReference type="AlphaFoldDB" id="A0A4S4LWJ9"/>
<reference evidence="2 3" key="1">
    <citation type="submission" date="2019-02" db="EMBL/GenBank/DDBJ databases">
        <title>Genome sequencing of the rare red list fungi Antrodiella citrinella (Flaviporus citrinellus).</title>
        <authorList>
            <person name="Buettner E."/>
            <person name="Kellner H."/>
        </authorList>
    </citation>
    <scope>NUCLEOTIDE SEQUENCE [LARGE SCALE GENOMIC DNA]</scope>
    <source>
        <strain evidence="2 3">DSM 108506</strain>
    </source>
</reference>
<accession>A0A4S4LWJ9</accession>
<dbReference type="EMBL" id="SGPM01000698">
    <property type="protein sequence ID" value="THH16882.1"/>
    <property type="molecule type" value="Genomic_DNA"/>
</dbReference>
<name>A0A4S4LWJ9_9APHY</name>
<evidence type="ECO:0000313" key="2">
    <source>
        <dbReference type="EMBL" id="THH16882.1"/>
    </source>
</evidence>
<gene>
    <name evidence="2" type="ORF">EUX98_g9231</name>
</gene>
<evidence type="ECO:0000313" key="3">
    <source>
        <dbReference type="Proteomes" id="UP000308730"/>
    </source>
</evidence>
<dbReference type="Proteomes" id="UP000308730">
    <property type="component" value="Unassembled WGS sequence"/>
</dbReference>
<proteinExistence type="predicted"/>
<organism evidence="2 3">
    <name type="scientific">Antrodiella citrinella</name>
    <dbReference type="NCBI Taxonomy" id="2447956"/>
    <lineage>
        <taxon>Eukaryota</taxon>
        <taxon>Fungi</taxon>
        <taxon>Dikarya</taxon>
        <taxon>Basidiomycota</taxon>
        <taxon>Agaricomycotina</taxon>
        <taxon>Agaricomycetes</taxon>
        <taxon>Polyporales</taxon>
        <taxon>Steccherinaceae</taxon>
        <taxon>Antrodiella</taxon>
    </lineage>
</organism>
<evidence type="ECO:0008006" key="4">
    <source>
        <dbReference type="Google" id="ProtNLM"/>
    </source>
</evidence>